<dbReference type="Gene3D" id="3.40.50.12370">
    <property type="match status" value="1"/>
</dbReference>
<evidence type="ECO:0000259" key="5">
    <source>
        <dbReference type="Pfam" id="PF00582"/>
    </source>
</evidence>
<dbReference type="RefSeq" id="WP_010562936.1">
    <property type="nucleotide sequence ID" value="NZ_JARIXU010000009.1"/>
</dbReference>
<dbReference type="GO" id="GO:0005737">
    <property type="term" value="C:cytoplasm"/>
    <property type="evidence" value="ECO:0007669"/>
    <property type="project" value="UniProtKB-SubCell"/>
</dbReference>
<proteinExistence type="inferred from homology"/>
<evidence type="ECO:0000256" key="4">
    <source>
        <dbReference type="ARBA" id="ARBA00037131"/>
    </source>
</evidence>
<protein>
    <submittedName>
        <fullName evidence="6 7">Universal stress protein</fullName>
    </submittedName>
</protein>
<evidence type="ECO:0000256" key="2">
    <source>
        <dbReference type="ARBA" id="ARBA00008791"/>
    </source>
</evidence>
<sequence>MSQYQNLLLIADRTLYHSPALLRAVALAKACGATLHVRAFIEPTPIIHLWEEHVDESVFQDYLRRYRYWLTEELQRHGGNGLKVTVELVFTTHPMLDILRTIADLNPDLVIKDIKAEPMLKRVFITPLDCQLLRECTTPLHLVSQARYGLPHRVVAAVDPFDPDTQISGLNDAIIQNALALALQCDAPLHLLHAYDLSPAFNGEAPLVMGGWNLDFAEELRQSLHQAFVTLADRYGVPPERRHFVMGQPVPVIQAFVDEFQADVVVMGTAHRVGLERLIGSNTERALYSVPGSILAIRQPPPASTVKEA</sequence>
<evidence type="ECO:0000256" key="3">
    <source>
        <dbReference type="ARBA" id="ARBA00022490"/>
    </source>
</evidence>
<dbReference type="Proteomes" id="UP000182858">
    <property type="component" value="Chromosome I"/>
</dbReference>
<comment type="similarity">
    <text evidence="2">Belongs to the universal stress protein A family.</text>
</comment>
<keyword evidence="3" id="KW-0963">Cytoplasm</keyword>
<evidence type="ECO:0000256" key="1">
    <source>
        <dbReference type="ARBA" id="ARBA00004496"/>
    </source>
</evidence>
<keyword evidence="8" id="KW-1185">Reference proteome</keyword>
<organism evidence="7 9">
    <name type="scientific">Pseudomonas extremaustralis</name>
    <dbReference type="NCBI Taxonomy" id="359110"/>
    <lineage>
        <taxon>Bacteria</taxon>
        <taxon>Pseudomonadati</taxon>
        <taxon>Pseudomonadota</taxon>
        <taxon>Gammaproteobacteria</taxon>
        <taxon>Pseudomonadales</taxon>
        <taxon>Pseudomonadaceae</taxon>
        <taxon>Pseudomonas</taxon>
    </lineage>
</organism>
<dbReference type="PANTHER" id="PTHR47892:SF1">
    <property type="entry name" value="UNIVERSAL STRESS PROTEIN E"/>
    <property type="match status" value="1"/>
</dbReference>
<dbReference type="Proteomes" id="UP000317951">
    <property type="component" value="Unassembled WGS sequence"/>
</dbReference>
<dbReference type="InterPro" id="IPR006016">
    <property type="entry name" value="UspA"/>
</dbReference>
<comment type="subcellular location">
    <subcellularLocation>
        <location evidence="1">Cytoplasm</location>
    </subcellularLocation>
</comment>
<dbReference type="AlphaFoldDB" id="A0A5C5QPJ2"/>
<comment type="function">
    <text evidence="4">Required for resistance to DNA-damaging agents.</text>
</comment>
<evidence type="ECO:0000313" key="8">
    <source>
        <dbReference type="Proteomes" id="UP000182858"/>
    </source>
</evidence>
<dbReference type="GeneID" id="78553028"/>
<dbReference type="SUPFAM" id="SSF52402">
    <property type="entry name" value="Adenine nucleotide alpha hydrolases-like"/>
    <property type="match status" value="2"/>
</dbReference>
<dbReference type="PANTHER" id="PTHR47892">
    <property type="entry name" value="UNIVERSAL STRESS PROTEIN E"/>
    <property type="match status" value="1"/>
</dbReference>
<feature type="domain" description="UspA" evidence="5">
    <location>
        <begin position="4"/>
        <end position="143"/>
    </location>
</feature>
<dbReference type="OrthoDB" id="239260at2"/>
<evidence type="ECO:0000313" key="6">
    <source>
        <dbReference type="EMBL" id="SDE96174.1"/>
    </source>
</evidence>
<reference evidence="6 8" key="1">
    <citation type="submission" date="2016-10" db="EMBL/GenBank/DDBJ databases">
        <authorList>
            <person name="Varghese N."/>
            <person name="Submissions S."/>
        </authorList>
    </citation>
    <scope>NUCLEOTIDE SEQUENCE [LARGE SCALE GENOMIC DNA]</scope>
    <source>
        <strain evidence="6 8">DSM 17835</strain>
    </source>
</reference>
<reference evidence="7 9" key="2">
    <citation type="submission" date="2019-06" db="EMBL/GenBank/DDBJ databases">
        <title>Pseudomonas bimorpha sp. nov. isolated from bovine raw milk and skim milk concentrate.</title>
        <authorList>
            <person name="Hofmann K."/>
            <person name="Huptas C."/>
            <person name="Doll E."/>
            <person name="Scherer S."/>
            <person name="Wenning M."/>
        </authorList>
    </citation>
    <scope>NUCLEOTIDE SEQUENCE [LARGE SCALE GENOMIC DNA]</scope>
    <source>
        <strain evidence="7 9">DSM 17835</strain>
    </source>
</reference>
<name>A0A5C5QPJ2_9PSED</name>
<dbReference type="EMBL" id="VFET01000001">
    <property type="protein sequence ID" value="TWS07415.1"/>
    <property type="molecule type" value="Genomic_DNA"/>
</dbReference>
<accession>A0A5C5QPJ2</accession>
<gene>
    <name evidence="7" type="ORF">FIV36_01350</name>
    <name evidence="6" type="ORF">SAMN05216591_1532</name>
</gene>
<feature type="domain" description="UspA" evidence="5">
    <location>
        <begin position="172"/>
        <end position="298"/>
    </location>
</feature>
<evidence type="ECO:0000313" key="9">
    <source>
        <dbReference type="Proteomes" id="UP000317951"/>
    </source>
</evidence>
<evidence type="ECO:0000313" key="7">
    <source>
        <dbReference type="EMBL" id="TWS07415.1"/>
    </source>
</evidence>
<dbReference type="Pfam" id="PF00582">
    <property type="entry name" value="Usp"/>
    <property type="match status" value="2"/>
</dbReference>
<dbReference type="EMBL" id="LT629689">
    <property type="protein sequence ID" value="SDE96174.1"/>
    <property type="molecule type" value="Genomic_DNA"/>
</dbReference>